<gene>
    <name evidence="2" type="ORF">OLX77_05395</name>
</gene>
<dbReference type="Pfam" id="PF18495">
    <property type="entry name" value="VbhA"/>
    <property type="match status" value="1"/>
</dbReference>
<reference evidence="2" key="2">
    <citation type="submission" date="2022-10" db="EMBL/GenBank/DDBJ databases">
        <authorList>
            <person name="Aronson H.S."/>
        </authorList>
    </citation>
    <scope>NUCLEOTIDE SEQUENCE</scope>
    <source>
        <strain evidence="2">RS19-109</strain>
    </source>
</reference>
<comment type="caution">
    <text evidence="2">The sequence shown here is derived from an EMBL/GenBank/DDBJ whole genome shotgun (WGS) entry which is preliminary data.</text>
</comment>
<dbReference type="AlphaFoldDB" id="A0A9X4RLQ9"/>
<evidence type="ECO:0000313" key="2">
    <source>
        <dbReference type="EMBL" id="MDG4475595.1"/>
    </source>
</evidence>
<dbReference type="InterPro" id="IPR043038">
    <property type="entry name" value="VbhA_sf"/>
</dbReference>
<dbReference type="Proteomes" id="UP001154240">
    <property type="component" value="Unassembled WGS sequence"/>
</dbReference>
<feature type="domain" description="Antitoxin VbhA" evidence="1">
    <location>
        <begin position="5"/>
        <end position="51"/>
    </location>
</feature>
<proteinExistence type="predicted"/>
<evidence type="ECO:0000313" key="3">
    <source>
        <dbReference type="Proteomes" id="UP001154240"/>
    </source>
</evidence>
<dbReference type="InterPro" id="IPR033788">
    <property type="entry name" value="VbhA-like"/>
</dbReference>
<dbReference type="EMBL" id="JAPHEH010000001">
    <property type="protein sequence ID" value="MDG4475595.1"/>
    <property type="molecule type" value="Genomic_DNA"/>
</dbReference>
<name>A0A9X4RLQ9_9BACT</name>
<organism evidence="2 3">
    <name type="scientific">Thiovibrio frasassiensis</name>
    <dbReference type="NCBI Taxonomy" id="2984131"/>
    <lineage>
        <taxon>Bacteria</taxon>
        <taxon>Pseudomonadati</taxon>
        <taxon>Thermodesulfobacteriota</taxon>
        <taxon>Desulfobulbia</taxon>
        <taxon>Desulfobulbales</taxon>
        <taxon>Thiovibrionaceae</taxon>
        <taxon>Thiovibrio</taxon>
    </lineage>
</organism>
<dbReference type="Gene3D" id="1.10.8.1050">
    <property type="entry name" value="Antitoxin VbhA-like"/>
    <property type="match status" value="1"/>
</dbReference>
<accession>A0A9X4RLQ9</accession>
<sequence length="64" mass="7137">METLREAYKQALASAALEGIEPPNGPPELIASQEDWLSGKITGEQYFERLNEHYRAVAKSSSEK</sequence>
<reference evidence="2" key="1">
    <citation type="journal article" date="2022" name="bioRxiv">
        <title>Thiovibrio frasassiensisgen. nov., sp. nov., an autotrophic, elemental sulfur disproportionating bacterium isolated from sulfidic karst sediment, and proposal of Thiovibrionaceae fam. nov.</title>
        <authorList>
            <person name="Aronson H."/>
            <person name="Thomas C."/>
            <person name="Bhattacharyya M."/>
            <person name="Eckstein S."/>
            <person name="Jensen S."/>
            <person name="Barco R."/>
            <person name="Macalady J."/>
            <person name="Amend J."/>
        </authorList>
    </citation>
    <scope>NUCLEOTIDE SEQUENCE</scope>
    <source>
        <strain evidence="2">RS19-109</strain>
    </source>
</reference>
<keyword evidence="3" id="KW-1185">Reference proteome</keyword>
<protein>
    <submittedName>
        <fullName evidence="2">Antitoxin VbhA family protein</fullName>
    </submittedName>
</protein>
<dbReference type="InterPro" id="IPR041535">
    <property type="entry name" value="VbhA"/>
</dbReference>
<dbReference type="CDD" id="cd11586">
    <property type="entry name" value="VbhA_like"/>
    <property type="match status" value="1"/>
</dbReference>
<evidence type="ECO:0000259" key="1">
    <source>
        <dbReference type="Pfam" id="PF18495"/>
    </source>
</evidence>
<dbReference type="RefSeq" id="WP_307632568.1">
    <property type="nucleotide sequence ID" value="NZ_JAPHEH010000001.1"/>
</dbReference>